<reference evidence="2" key="1">
    <citation type="journal article" date="2014" name="Int. J. Syst. Evol. Microbiol.">
        <title>Complete genome sequence of Corynebacterium casei LMG S-19264T (=DSM 44701T), isolated from a smear-ripened cheese.</title>
        <authorList>
            <consortium name="US DOE Joint Genome Institute (JGI-PGF)"/>
            <person name="Walter F."/>
            <person name="Albersmeier A."/>
            <person name="Kalinowski J."/>
            <person name="Ruckert C."/>
        </authorList>
    </citation>
    <scope>NUCLEOTIDE SEQUENCE</scope>
    <source>
        <strain evidence="2">JCM 3093</strain>
    </source>
</reference>
<evidence type="ECO:0000313" key="2">
    <source>
        <dbReference type="EMBL" id="GGK79285.1"/>
    </source>
</evidence>
<reference evidence="2" key="2">
    <citation type="submission" date="2022-09" db="EMBL/GenBank/DDBJ databases">
        <authorList>
            <person name="Sun Q."/>
            <person name="Ohkuma M."/>
        </authorList>
    </citation>
    <scope>NUCLEOTIDE SEQUENCE</scope>
    <source>
        <strain evidence="2">JCM 3093</strain>
    </source>
</reference>
<dbReference type="AlphaFoldDB" id="A0AA37BJ07"/>
<dbReference type="InterPro" id="IPR038231">
    <property type="entry name" value="MepB-like_sf"/>
</dbReference>
<name>A0AA37BJ07_9ACTN</name>
<dbReference type="InterPro" id="IPR011235">
    <property type="entry name" value="MepB-like"/>
</dbReference>
<dbReference type="Pfam" id="PF08877">
    <property type="entry name" value="MepB-like"/>
    <property type="match status" value="1"/>
</dbReference>
<dbReference type="RefSeq" id="WP_191896355.1">
    <property type="nucleotide sequence ID" value="NZ_BMQD01000013.1"/>
</dbReference>
<sequence length="211" mass="22586">MTTNRACSSDLEPWSDTASAHGDLIAAKALVYDPCGFTCSQPVPEAEGAAYAAHGFTLDGLSIRFRAAKTTPTKAGQFVTVWKRSPAGPIQPFDAADPVDLFVISTRDRHHFGQFVFPTDALREHGVVSANGSGGKRAFRVYPPWVTTTNRQAGSAQAWQADFFLDLHQDGPFDPARARGLYHPQDGAGTTTTRAGHSSPAPPAGRSSTRM</sequence>
<accession>A0AA37BJ07</accession>
<evidence type="ECO:0000256" key="1">
    <source>
        <dbReference type="SAM" id="MobiDB-lite"/>
    </source>
</evidence>
<dbReference type="Proteomes" id="UP000627984">
    <property type="component" value="Unassembled WGS sequence"/>
</dbReference>
<dbReference type="EMBL" id="BMQD01000013">
    <property type="protein sequence ID" value="GGK79285.1"/>
    <property type="molecule type" value="Genomic_DNA"/>
</dbReference>
<organism evidence="2 3">
    <name type="scientific">Planomonospora parontospora</name>
    <dbReference type="NCBI Taxonomy" id="58119"/>
    <lineage>
        <taxon>Bacteria</taxon>
        <taxon>Bacillati</taxon>
        <taxon>Actinomycetota</taxon>
        <taxon>Actinomycetes</taxon>
        <taxon>Streptosporangiales</taxon>
        <taxon>Streptosporangiaceae</taxon>
        <taxon>Planomonospora</taxon>
    </lineage>
</organism>
<feature type="region of interest" description="Disordered" evidence="1">
    <location>
        <begin position="175"/>
        <end position="211"/>
    </location>
</feature>
<gene>
    <name evidence="2" type="ORF">GCM10010126_43370</name>
</gene>
<comment type="caution">
    <text evidence="2">The sequence shown here is derived from an EMBL/GenBank/DDBJ whole genome shotgun (WGS) entry which is preliminary data.</text>
</comment>
<evidence type="ECO:0008006" key="4">
    <source>
        <dbReference type="Google" id="ProtNLM"/>
    </source>
</evidence>
<dbReference type="Gene3D" id="3.40.1350.140">
    <property type="entry name" value="MepB-like"/>
    <property type="match status" value="1"/>
</dbReference>
<protein>
    <recommendedName>
        <fullName evidence="4">MepB domain containing protein</fullName>
    </recommendedName>
</protein>
<proteinExistence type="predicted"/>
<evidence type="ECO:0000313" key="3">
    <source>
        <dbReference type="Proteomes" id="UP000627984"/>
    </source>
</evidence>